<accession>A0AA85IWU3</accession>
<feature type="transmembrane region" description="Helical" evidence="1">
    <location>
        <begin position="251"/>
        <end position="273"/>
    </location>
</feature>
<sequence>MATMTSPQSTAAPFVNTSLSMNTEKINLTLDTTTLNISSPTTNPPSLSDTVFISRVQTLFTVNAVLYNLQGNGGVPWSDDYNDYLSVAYIALASQFCSTITLSLSNANPLIFQGARCAKVIFIRVPLFIRVKRQISSSTNNNSSSTDFGVQGSTTVELQTVSASQMSQTQFSELLTQGYSQLNNTVGIQLNNIETTRTSPAITCQNIQLVCGQHASCRNTENGVTCTCDPMWQDVNPSDPGKNCSLHPGTIALIVFAALLLLAAIGAIIYFVIKTKSVKKLKLKANTMN</sequence>
<proteinExistence type="predicted"/>
<dbReference type="AlphaFoldDB" id="A0AA85IWU3"/>
<dbReference type="Proteomes" id="UP000050795">
    <property type="component" value="Unassembled WGS sequence"/>
</dbReference>
<evidence type="ECO:0000313" key="2">
    <source>
        <dbReference type="Proteomes" id="UP000050795"/>
    </source>
</evidence>
<reference evidence="2" key="1">
    <citation type="submission" date="2022-06" db="EMBL/GenBank/DDBJ databases">
        <authorList>
            <person name="Berger JAMES D."/>
            <person name="Berger JAMES D."/>
        </authorList>
    </citation>
    <scope>NUCLEOTIDE SEQUENCE [LARGE SCALE GENOMIC DNA]</scope>
</reference>
<keyword evidence="1" id="KW-1133">Transmembrane helix</keyword>
<name>A0AA85IWU3_TRIRE</name>
<protein>
    <recommendedName>
        <fullName evidence="4">EGF-like domain-containing protein</fullName>
    </recommendedName>
</protein>
<evidence type="ECO:0000256" key="1">
    <source>
        <dbReference type="SAM" id="Phobius"/>
    </source>
</evidence>
<evidence type="ECO:0008006" key="4">
    <source>
        <dbReference type="Google" id="ProtNLM"/>
    </source>
</evidence>
<dbReference type="WBParaSite" id="TREG1_113620.1">
    <property type="protein sequence ID" value="TREG1_113620.1"/>
    <property type="gene ID" value="TREG1_113620"/>
</dbReference>
<keyword evidence="1" id="KW-0812">Transmembrane</keyword>
<dbReference type="CDD" id="cd00054">
    <property type="entry name" value="EGF_CA"/>
    <property type="match status" value="1"/>
</dbReference>
<evidence type="ECO:0000313" key="3">
    <source>
        <dbReference type="WBParaSite" id="TREG1_113620.1"/>
    </source>
</evidence>
<keyword evidence="2" id="KW-1185">Reference proteome</keyword>
<organism evidence="2 3">
    <name type="scientific">Trichobilharzia regenti</name>
    <name type="common">Nasal bird schistosome</name>
    <dbReference type="NCBI Taxonomy" id="157069"/>
    <lineage>
        <taxon>Eukaryota</taxon>
        <taxon>Metazoa</taxon>
        <taxon>Spiralia</taxon>
        <taxon>Lophotrochozoa</taxon>
        <taxon>Platyhelminthes</taxon>
        <taxon>Trematoda</taxon>
        <taxon>Digenea</taxon>
        <taxon>Strigeidida</taxon>
        <taxon>Schistosomatoidea</taxon>
        <taxon>Schistosomatidae</taxon>
        <taxon>Trichobilharzia</taxon>
    </lineage>
</organism>
<reference evidence="3" key="2">
    <citation type="submission" date="2023-11" db="UniProtKB">
        <authorList>
            <consortium name="WormBaseParasite"/>
        </authorList>
    </citation>
    <scope>IDENTIFICATION</scope>
</reference>
<keyword evidence="1" id="KW-0472">Membrane</keyword>